<gene>
    <name evidence="2" type="ordered locus">CKO_00560</name>
</gene>
<evidence type="ECO:0000313" key="3">
    <source>
        <dbReference type="Proteomes" id="UP000008148"/>
    </source>
</evidence>
<name>A8AE01_CITK8</name>
<dbReference type="AlphaFoldDB" id="A8AE01"/>
<sequence>MQQVTLYQPVLGHHRTPQKRSSRPAALPDKRSFPYVIILMRTRARVHQKSLFVRRKKRIKKGPAGPLVDIVRNQNW</sequence>
<feature type="region of interest" description="Disordered" evidence="1">
    <location>
        <begin position="1"/>
        <end position="27"/>
    </location>
</feature>
<proteinExistence type="predicted"/>
<evidence type="ECO:0000313" key="2">
    <source>
        <dbReference type="EMBL" id="ABV11715.1"/>
    </source>
</evidence>
<protein>
    <submittedName>
        <fullName evidence="2">Uncharacterized protein</fullName>
    </submittedName>
</protein>
<dbReference type="EMBL" id="CP000822">
    <property type="protein sequence ID" value="ABV11715.1"/>
    <property type="molecule type" value="Genomic_DNA"/>
</dbReference>
<organism evidence="2 3">
    <name type="scientific">Citrobacter koseri (strain ATCC BAA-895 / CDC 4225-83 / SGSC4696)</name>
    <dbReference type="NCBI Taxonomy" id="290338"/>
    <lineage>
        <taxon>Bacteria</taxon>
        <taxon>Pseudomonadati</taxon>
        <taxon>Pseudomonadota</taxon>
        <taxon>Gammaproteobacteria</taxon>
        <taxon>Enterobacterales</taxon>
        <taxon>Enterobacteriaceae</taxon>
        <taxon>Citrobacter</taxon>
    </lineage>
</organism>
<feature type="compositionally biased region" description="Basic residues" evidence="1">
    <location>
        <begin position="12"/>
        <end position="22"/>
    </location>
</feature>
<reference evidence="2 3" key="1">
    <citation type="submission" date="2007-08" db="EMBL/GenBank/DDBJ databases">
        <authorList>
            <consortium name="The Citrobacter koseri Genome Sequencing Project"/>
            <person name="McClelland M."/>
            <person name="Sanderson E.K."/>
            <person name="Porwollik S."/>
            <person name="Spieth J."/>
            <person name="Clifton W.S."/>
            <person name="Latreille P."/>
            <person name="Courtney L."/>
            <person name="Wang C."/>
            <person name="Pepin K."/>
            <person name="Bhonagiri V."/>
            <person name="Nash W."/>
            <person name="Johnson M."/>
            <person name="Thiruvilangam P."/>
            <person name="Wilson R."/>
        </authorList>
    </citation>
    <scope>NUCLEOTIDE SEQUENCE [LARGE SCALE GENOMIC DNA]</scope>
    <source>
        <strain evidence="3">ATCC BAA-895 / CDC 4225-83 / SGSC4696</strain>
    </source>
</reference>
<dbReference type="HOGENOM" id="CLU_2647963_0_0_6"/>
<dbReference type="Proteomes" id="UP000008148">
    <property type="component" value="Chromosome"/>
</dbReference>
<accession>A8AE01</accession>
<evidence type="ECO:0000256" key="1">
    <source>
        <dbReference type="SAM" id="MobiDB-lite"/>
    </source>
</evidence>
<keyword evidence="3" id="KW-1185">Reference proteome</keyword>
<dbReference type="KEGG" id="cko:CKO_00560"/>